<reference evidence="1 2" key="1">
    <citation type="submission" date="2018-12" db="EMBL/GenBank/DDBJ databases">
        <authorList>
            <person name="Yang E."/>
        </authorList>
    </citation>
    <scope>NUCLEOTIDE SEQUENCE [LARGE SCALE GENOMIC DNA]</scope>
    <source>
        <strain evidence="1 2">SOD</strain>
    </source>
</reference>
<comment type="caution">
    <text evidence="1">The sequence shown here is derived from an EMBL/GenBank/DDBJ whole genome shotgun (WGS) entry which is preliminary data.</text>
</comment>
<organism evidence="1 2">
    <name type="scientific">Massilia atriviolacea</name>
    <dbReference type="NCBI Taxonomy" id="2495579"/>
    <lineage>
        <taxon>Bacteria</taxon>
        <taxon>Pseudomonadati</taxon>
        <taxon>Pseudomonadota</taxon>
        <taxon>Betaproteobacteria</taxon>
        <taxon>Burkholderiales</taxon>
        <taxon>Oxalobacteraceae</taxon>
        <taxon>Telluria group</taxon>
        <taxon>Massilia</taxon>
    </lineage>
</organism>
<keyword evidence="2" id="KW-1185">Reference proteome</keyword>
<name>A0A430HIN3_9BURK</name>
<dbReference type="AlphaFoldDB" id="A0A430HIN3"/>
<sequence>MSAAAPAHLSNDIPIRVMTATHSVFVYAIDLKQAGARLIQELAIRQYYLSWTAAHVKAAEALKAKYVWLVGHGEKTSTAIVNASSKPVIEMLDIVTWCEANGATHIIDTCCAPLSRLGVVKKSKTTLKYYCKKDDDGITQILGNTTLENWWATEQFEQRH</sequence>
<evidence type="ECO:0000313" key="2">
    <source>
        <dbReference type="Proteomes" id="UP000278085"/>
    </source>
</evidence>
<accession>A0A430HIN3</accession>
<dbReference type="EMBL" id="RXLQ01000010">
    <property type="protein sequence ID" value="RSZ57349.1"/>
    <property type="molecule type" value="Genomic_DNA"/>
</dbReference>
<gene>
    <name evidence="1" type="ORF">EJB06_19525</name>
</gene>
<proteinExistence type="predicted"/>
<protein>
    <recommendedName>
        <fullName evidence="3">DUF4347 domain-containing protein</fullName>
    </recommendedName>
</protein>
<evidence type="ECO:0008006" key="3">
    <source>
        <dbReference type="Google" id="ProtNLM"/>
    </source>
</evidence>
<evidence type="ECO:0000313" key="1">
    <source>
        <dbReference type="EMBL" id="RSZ57349.1"/>
    </source>
</evidence>
<dbReference type="RefSeq" id="WP_126075693.1">
    <property type="nucleotide sequence ID" value="NZ_CP051166.1"/>
</dbReference>
<dbReference type="Proteomes" id="UP000278085">
    <property type="component" value="Unassembled WGS sequence"/>
</dbReference>